<comment type="caution">
    <text evidence="1">The sequence shown here is derived from an EMBL/GenBank/DDBJ whole genome shotgun (WGS) entry which is preliminary data.</text>
</comment>
<reference evidence="1" key="1">
    <citation type="submission" date="2021-06" db="EMBL/GenBank/DDBJ databases">
        <authorList>
            <person name="Kallberg Y."/>
            <person name="Tangrot J."/>
            <person name="Rosling A."/>
        </authorList>
    </citation>
    <scope>NUCLEOTIDE SEQUENCE</scope>
    <source>
        <strain evidence="1">IL203A</strain>
    </source>
</reference>
<keyword evidence="2" id="KW-1185">Reference proteome</keyword>
<evidence type="ECO:0000313" key="1">
    <source>
        <dbReference type="EMBL" id="CAG8755916.1"/>
    </source>
</evidence>
<feature type="non-terminal residue" evidence="1">
    <location>
        <position position="1"/>
    </location>
</feature>
<gene>
    <name evidence="1" type="ORF">DHETER_LOCUS14947</name>
</gene>
<evidence type="ECO:0000313" key="2">
    <source>
        <dbReference type="Proteomes" id="UP000789702"/>
    </source>
</evidence>
<dbReference type="Proteomes" id="UP000789702">
    <property type="component" value="Unassembled WGS sequence"/>
</dbReference>
<organism evidence="1 2">
    <name type="scientific">Dentiscutata heterogama</name>
    <dbReference type="NCBI Taxonomy" id="1316150"/>
    <lineage>
        <taxon>Eukaryota</taxon>
        <taxon>Fungi</taxon>
        <taxon>Fungi incertae sedis</taxon>
        <taxon>Mucoromycota</taxon>
        <taxon>Glomeromycotina</taxon>
        <taxon>Glomeromycetes</taxon>
        <taxon>Diversisporales</taxon>
        <taxon>Gigasporaceae</taxon>
        <taxon>Dentiscutata</taxon>
    </lineage>
</organism>
<accession>A0ACA9QQH6</accession>
<proteinExistence type="predicted"/>
<dbReference type="EMBL" id="CAJVPU010048603">
    <property type="protein sequence ID" value="CAG8755916.1"/>
    <property type="molecule type" value="Genomic_DNA"/>
</dbReference>
<name>A0ACA9QQH6_9GLOM</name>
<feature type="non-terminal residue" evidence="1">
    <location>
        <position position="45"/>
    </location>
</feature>
<protein>
    <submittedName>
        <fullName evidence="1">533_t:CDS:1</fullName>
    </submittedName>
</protein>
<sequence length="45" mass="5379">VFKNQYAIEFLLPTGEHYKEYERFAKRIVNNMNITPTQLIEMSSN</sequence>